<dbReference type="STRING" id="485913.Krac_1114"/>
<reference evidence="1 2" key="1">
    <citation type="journal article" date="2011" name="Stand. Genomic Sci.">
        <title>Non-contiguous finished genome sequence and contextual data of the filamentous soil bacterium Ktedonobacter racemifer type strain (SOSP1-21).</title>
        <authorList>
            <person name="Chang Y.J."/>
            <person name="Land M."/>
            <person name="Hauser L."/>
            <person name="Chertkov O."/>
            <person name="Del Rio T.G."/>
            <person name="Nolan M."/>
            <person name="Copeland A."/>
            <person name="Tice H."/>
            <person name="Cheng J.F."/>
            <person name="Lucas S."/>
            <person name="Han C."/>
            <person name="Goodwin L."/>
            <person name="Pitluck S."/>
            <person name="Ivanova N."/>
            <person name="Ovchinikova G."/>
            <person name="Pati A."/>
            <person name="Chen A."/>
            <person name="Palaniappan K."/>
            <person name="Mavromatis K."/>
            <person name="Liolios K."/>
            <person name="Brettin T."/>
            <person name="Fiebig A."/>
            <person name="Rohde M."/>
            <person name="Abt B."/>
            <person name="Goker M."/>
            <person name="Detter J.C."/>
            <person name="Woyke T."/>
            <person name="Bristow J."/>
            <person name="Eisen J.A."/>
            <person name="Markowitz V."/>
            <person name="Hugenholtz P."/>
            <person name="Kyrpides N.C."/>
            <person name="Klenk H.P."/>
            <person name="Lapidus A."/>
        </authorList>
    </citation>
    <scope>NUCLEOTIDE SEQUENCE [LARGE SCALE GENOMIC DNA]</scope>
    <source>
        <strain evidence="2">DSM 44963</strain>
    </source>
</reference>
<sequence>MLFALDIDRTIAIDQNAYAIFINTLLNLSISQEVLMAVESYWAFCKLPEVEAYRFASPENEERFQAAFMQAKEALEVLALLHPLPGAAAGVQTLMRYGKVAYYTSRGFEMQDTTRAWLAQHDFPLGLEIVSCKNFYVKYMASYSNTKATNEPVVLIDDNASKLISAWPRALEKWPVLDEYPSRLTLVAFGTPLDELSIHDVPFPVLGLPSWEPEHIQSLLDRVLLASHKEESTHDH</sequence>
<dbReference type="AlphaFoldDB" id="D6U694"/>
<accession>D6U694</accession>
<name>D6U694_KTERA</name>
<dbReference type="OrthoDB" id="37270at200795"/>
<evidence type="ECO:0000313" key="1">
    <source>
        <dbReference type="EMBL" id="EFH80505.1"/>
    </source>
</evidence>
<evidence type="ECO:0008006" key="3">
    <source>
        <dbReference type="Google" id="ProtNLM"/>
    </source>
</evidence>
<dbReference type="SUPFAM" id="SSF56784">
    <property type="entry name" value="HAD-like"/>
    <property type="match status" value="1"/>
</dbReference>
<dbReference type="InParanoid" id="D6U694"/>
<dbReference type="RefSeq" id="WP_007923132.1">
    <property type="nucleotide sequence ID" value="NZ_ADVG01000005.1"/>
</dbReference>
<dbReference type="EMBL" id="ADVG01000005">
    <property type="protein sequence ID" value="EFH80505.1"/>
    <property type="molecule type" value="Genomic_DNA"/>
</dbReference>
<comment type="caution">
    <text evidence="1">The sequence shown here is derived from an EMBL/GenBank/DDBJ whole genome shotgun (WGS) entry which is preliminary data.</text>
</comment>
<protein>
    <recommendedName>
        <fullName evidence="3">Haloacid dehalogenase domain protein hydrolase</fullName>
    </recommendedName>
</protein>
<proteinExistence type="predicted"/>
<gene>
    <name evidence="1" type="ORF">Krac_1114</name>
</gene>
<dbReference type="InterPro" id="IPR036412">
    <property type="entry name" value="HAD-like_sf"/>
</dbReference>
<evidence type="ECO:0000313" key="2">
    <source>
        <dbReference type="Proteomes" id="UP000004508"/>
    </source>
</evidence>
<dbReference type="Proteomes" id="UP000004508">
    <property type="component" value="Unassembled WGS sequence"/>
</dbReference>
<keyword evidence="2" id="KW-1185">Reference proteome</keyword>
<organism evidence="1 2">
    <name type="scientific">Ktedonobacter racemifer DSM 44963</name>
    <dbReference type="NCBI Taxonomy" id="485913"/>
    <lineage>
        <taxon>Bacteria</taxon>
        <taxon>Bacillati</taxon>
        <taxon>Chloroflexota</taxon>
        <taxon>Ktedonobacteria</taxon>
        <taxon>Ktedonobacterales</taxon>
        <taxon>Ktedonobacteraceae</taxon>
        <taxon>Ktedonobacter</taxon>
    </lineage>
</organism>